<gene>
    <name evidence="1" type="ordered locus">ETAE_3150</name>
</gene>
<proteinExistence type="predicted"/>
<evidence type="ECO:0000313" key="1">
    <source>
        <dbReference type="EMBL" id="ACY85981.1"/>
    </source>
</evidence>
<evidence type="ECO:0000313" key="2">
    <source>
        <dbReference type="Proteomes" id="UP000002634"/>
    </source>
</evidence>
<dbReference type="EMBL" id="CP001135">
    <property type="protein sequence ID" value="ACY85981.1"/>
    <property type="molecule type" value="Genomic_DNA"/>
</dbReference>
<accession>A0AAU8PQR4</accession>
<name>A0AAU8PQR4_EDWPI</name>
<organism evidence="1 2">
    <name type="scientific">Edwardsiella piscicida</name>
    <dbReference type="NCBI Taxonomy" id="1263550"/>
    <lineage>
        <taxon>Bacteria</taxon>
        <taxon>Pseudomonadati</taxon>
        <taxon>Pseudomonadota</taxon>
        <taxon>Gammaproteobacteria</taxon>
        <taxon>Enterobacterales</taxon>
        <taxon>Hafniaceae</taxon>
        <taxon>Edwardsiella</taxon>
    </lineage>
</organism>
<protein>
    <submittedName>
        <fullName evidence="1">Uncharacterized protein</fullName>
    </submittedName>
</protein>
<dbReference type="Proteomes" id="UP000002634">
    <property type="component" value="Chromosome"/>
</dbReference>
<keyword evidence="2" id="KW-1185">Reference proteome</keyword>
<dbReference type="AlphaFoldDB" id="A0AAU8PQR4"/>
<dbReference type="KEGG" id="etr:ETAE_3150"/>
<sequence length="56" mass="6571">MHFLKLFFYNQYVESKRLKSAPAYFLQSYCDCHAGKTVCPSENAAFIRNYSLFYAS</sequence>
<reference evidence="1 2" key="1">
    <citation type="journal article" date="2009" name="PLoS ONE">
        <title>Genome sequence of the versatile fish pathogen Edwardsiella tarda provides insights into its adaptation to broad host ranges and intracellular niches.</title>
        <authorList>
            <person name="Wang Q."/>
            <person name="Yang M."/>
            <person name="Xiao J."/>
            <person name="Wu H."/>
            <person name="Wang X."/>
            <person name="Lv Y."/>
            <person name="Xu L."/>
            <person name="Zheng H."/>
            <person name="Wang S."/>
            <person name="Zhao G."/>
            <person name="Liu Q."/>
            <person name="Zhang Y."/>
        </authorList>
    </citation>
    <scope>NUCLEOTIDE SEQUENCE [LARGE SCALE GENOMIC DNA]</scope>
    <source>
        <strain evidence="2">EIB202 / CCTCC M208068</strain>
    </source>
</reference>